<sequence length="58" mass="6150">MNTPAAPQSMAPIILAHPAPLLLAIASRCRKGLTTVDDAEALEELARQAEKQIQDQAA</sequence>
<dbReference type="Proteomes" id="UP000228765">
    <property type="component" value="Segment"/>
</dbReference>
<name>A0A291LA32_9CAUD</name>
<accession>A0A291LA32</accession>
<evidence type="ECO:0000313" key="2">
    <source>
        <dbReference type="Proteomes" id="UP000228765"/>
    </source>
</evidence>
<reference evidence="1 2" key="1">
    <citation type="submission" date="2017-08" db="EMBL/GenBank/DDBJ databases">
        <title>Complete genome sequence of a novel bacteriophage infecting Bordetella bronchiseptica.</title>
        <authorList>
            <person name="Chen Y."/>
            <person name="Song J."/>
            <person name="Wu B."/>
        </authorList>
    </citation>
    <scope>NUCLEOTIDE SEQUENCE [LARGE SCALE GENOMIC DNA]</scope>
</reference>
<dbReference type="GeneID" id="54982910"/>
<dbReference type="EMBL" id="MF663786">
    <property type="protein sequence ID" value="ATI15654.1"/>
    <property type="molecule type" value="Genomic_DNA"/>
</dbReference>
<dbReference type="RefSeq" id="YP_009792702.1">
    <property type="nucleotide sequence ID" value="NC_047861.1"/>
</dbReference>
<proteinExistence type="predicted"/>
<organism evidence="1 2">
    <name type="scientific">Bordetella phage vB_BbrM_PHB04</name>
    <dbReference type="NCBI Taxonomy" id="2029657"/>
    <lineage>
        <taxon>Viruses</taxon>
        <taxon>Duplodnaviria</taxon>
        <taxon>Heunggongvirae</taxon>
        <taxon>Uroviricota</taxon>
        <taxon>Caudoviricetes</taxon>
        <taxon>Phabquatrovirus</taxon>
        <taxon>Phabquatrovirus PHB04</taxon>
    </lineage>
</organism>
<dbReference type="KEGG" id="vg:54982910"/>
<evidence type="ECO:0000313" key="1">
    <source>
        <dbReference type="EMBL" id="ATI15654.1"/>
    </source>
</evidence>
<protein>
    <submittedName>
        <fullName evidence="1">Uncharacterized protein</fullName>
    </submittedName>
</protein>
<keyword evidence="2" id="KW-1185">Reference proteome</keyword>